<reference evidence="2 3" key="1">
    <citation type="submission" date="2011-08" db="EMBL/GenBank/DDBJ databases">
        <title>The Genome Sequence of Clostridium hathewayi WAL-18680.</title>
        <authorList>
            <consortium name="The Broad Institute Genome Sequencing Platform"/>
            <person name="Earl A."/>
            <person name="Ward D."/>
            <person name="Feldgarden M."/>
            <person name="Gevers D."/>
            <person name="Finegold S.M."/>
            <person name="Summanen P.H."/>
            <person name="Molitoris D.R."/>
            <person name="Song M."/>
            <person name="Daigneault M."/>
            <person name="Allen-Vercoe E."/>
            <person name="Young S.K."/>
            <person name="Zeng Q."/>
            <person name="Gargeya S."/>
            <person name="Fitzgerald M."/>
            <person name="Haas B."/>
            <person name="Abouelleil A."/>
            <person name="Alvarado L."/>
            <person name="Arachchi H.M."/>
            <person name="Berlin A."/>
            <person name="Brown A."/>
            <person name="Chapman S.B."/>
            <person name="Chen Z."/>
            <person name="Dunbar C."/>
            <person name="Freedman E."/>
            <person name="Gearin G."/>
            <person name="Gellesch M."/>
            <person name="Goldberg J."/>
            <person name="Griggs A."/>
            <person name="Gujja S."/>
            <person name="Heiman D."/>
            <person name="Howarth C."/>
            <person name="Larson L."/>
            <person name="Lui A."/>
            <person name="MacDonald P.J.P."/>
            <person name="Montmayeur A."/>
            <person name="Murphy C."/>
            <person name="Neiman D."/>
            <person name="Pearson M."/>
            <person name="Priest M."/>
            <person name="Roberts A."/>
            <person name="Saif S."/>
            <person name="Shea T."/>
            <person name="Shenoy N."/>
            <person name="Sisk P."/>
            <person name="Stolte C."/>
            <person name="Sykes S."/>
            <person name="Wortman J."/>
            <person name="Nusbaum C."/>
            <person name="Birren B."/>
        </authorList>
    </citation>
    <scope>NUCLEOTIDE SEQUENCE [LARGE SCALE GENOMIC DNA]</scope>
    <source>
        <strain evidence="2 3">WAL-18680</strain>
    </source>
</reference>
<dbReference type="RefSeq" id="WP_006781456.1">
    <property type="nucleotide sequence ID" value="NZ_CP040506.1"/>
</dbReference>
<evidence type="ECO:0000313" key="3">
    <source>
        <dbReference type="Proteomes" id="UP000005384"/>
    </source>
</evidence>
<evidence type="ECO:0000259" key="1">
    <source>
        <dbReference type="PROSITE" id="PS50943"/>
    </source>
</evidence>
<proteinExistence type="predicted"/>
<dbReference type="SUPFAM" id="SSF47413">
    <property type="entry name" value="lambda repressor-like DNA-binding domains"/>
    <property type="match status" value="1"/>
</dbReference>
<name>G5IIZ3_9FIRM</name>
<organism evidence="2 3">
    <name type="scientific">Hungatella hathewayi WAL-18680</name>
    <dbReference type="NCBI Taxonomy" id="742737"/>
    <lineage>
        <taxon>Bacteria</taxon>
        <taxon>Bacillati</taxon>
        <taxon>Bacillota</taxon>
        <taxon>Clostridia</taxon>
        <taxon>Lachnospirales</taxon>
        <taxon>Lachnospiraceae</taxon>
        <taxon>Hungatella</taxon>
    </lineage>
</organism>
<dbReference type="InterPro" id="IPR010982">
    <property type="entry name" value="Lambda_DNA-bd_dom_sf"/>
</dbReference>
<dbReference type="Proteomes" id="UP000005384">
    <property type="component" value="Unassembled WGS sequence"/>
</dbReference>
<dbReference type="OrthoDB" id="1907855at2"/>
<dbReference type="SMART" id="SM00530">
    <property type="entry name" value="HTH_XRE"/>
    <property type="match status" value="1"/>
</dbReference>
<evidence type="ECO:0000313" key="2">
    <source>
        <dbReference type="EMBL" id="EHI58507.1"/>
    </source>
</evidence>
<sequence length="95" mass="11275">MRKIIFGNKKNIIGERLRDLRKEKHLSQSELAARMQTLDVNMDQQMISKIENNERIVTDYELVCFCYVLGADVKEMLQKFYDEFENYANPSHVTK</sequence>
<dbReference type="GO" id="GO:0003677">
    <property type="term" value="F:DNA binding"/>
    <property type="evidence" value="ECO:0007669"/>
    <property type="project" value="InterPro"/>
</dbReference>
<accession>G5IIZ3</accession>
<dbReference type="CDD" id="cd00093">
    <property type="entry name" value="HTH_XRE"/>
    <property type="match status" value="1"/>
</dbReference>
<dbReference type="Gene3D" id="1.10.260.40">
    <property type="entry name" value="lambda repressor-like DNA-binding domains"/>
    <property type="match status" value="1"/>
</dbReference>
<comment type="caution">
    <text evidence="2">The sequence shown here is derived from an EMBL/GenBank/DDBJ whole genome shotgun (WGS) entry which is preliminary data.</text>
</comment>
<dbReference type="PROSITE" id="PS50943">
    <property type="entry name" value="HTH_CROC1"/>
    <property type="match status" value="1"/>
</dbReference>
<protein>
    <recommendedName>
        <fullName evidence="1">HTH cro/C1-type domain-containing protein</fullName>
    </recommendedName>
</protein>
<keyword evidence="3" id="KW-1185">Reference proteome</keyword>
<feature type="domain" description="HTH cro/C1-type" evidence="1">
    <location>
        <begin position="17"/>
        <end position="76"/>
    </location>
</feature>
<dbReference type="HOGENOM" id="CLU_066192_38_0_9"/>
<dbReference type="InterPro" id="IPR001387">
    <property type="entry name" value="Cro/C1-type_HTH"/>
</dbReference>
<gene>
    <name evidence="2" type="ORF">HMPREF9473_03466</name>
</gene>
<dbReference type="AlphaFoldDB" id="G5IIZ3"/>
<dbReference type="EMBL" id="ADLN01000096">
    <property type="protein sequence ID" value="EHI58507.1"/>
    <property type="molecule type" value="Genomic_DNA"/>
</dbReference>
<dbReference type="PATRIC" id="fig|742737.3.peg.3445"/>
<dbReference type="Pfam" id="PF01381">
    <property type="entry name" value="HTH_3"/>
    <property type="match status" value="1"/>
</dbReference>